<evidence type="ECO:0000256" key="5">
    <source>
        <dbReference type="ARBA" id="ARBA00023242"/>
    </source>
</evidence>
<dbReference type="GO" id="GO:0005685">
    <property type="term" value="C:U1 snRNP"/>
    <property type="evidence" value="ECO:0007669"/>
    <property type="project" value="EnsemblFungi"/>
</dbReference>
<dbReference type="FunCoup" id="I2GY49">
    <property type="interactions" value="218"/>
</dbReference>
<dbReference type="SUPFAM" id="SSF48452">
    <property type="entry name" value="TPR-like"/>
    <property type="match status" value="1"/>
</dbReference>
<name>I2GY49_HENB6</name>
<sequence length="621" mass="73526">MSLNSNLLSDLDAAFIKDNSQLVEAYNDINWNDLTSLNNLVASIEKVVVKYKTPNIDIREALEGIFWQLLKRYPLFFGYWKKFTAIIYQLNGLEASINILSKSIEAFPRSLELWCDYLNVMCANNPDQIDTIRKNFLKAKDLVGHHFLANTFWDKYIAFETKHEEWDNLFDIYNEMVDIPLHQYSRYGQAYMNLLQSGKTKKTDKDASSRLKWTQKLVSMVWTYESKIKQSYFSLTPPSEGEVNNWDAYLSFLLSNYKNNKISIKYVTMVFERSLTPCLYFEKIWLKYVNWLQNENYFQLPHVIDIYKRGNKVLAVQCREFRFQYIKYLKKQYSNNKDMVFVYFTEAIASFNEIWPLEVFPMGEYLVIVKRYKFASRISQPSKEILSKQTAFWKYLDKCVMNYLKKNIDLSDPLQSMMNDHNISAVISMLIKHVWLVLKNTMQTMKYFNYFGKIKILQSSVTFWLLYYKFEKSSKNFIKLESFINNLGSKIFLPTTIMNDILTDYSKFYLTNATVTDFQKAQKSDLYEETPKLDPILYSHFKLNDPSWYPGKNFNITLDNIQKKQEFKENGHPGIIIDKPQITNTIIGVNSKNFIKRPPGLPQFRNLEKINQSPRYTEYIP</sequence>
<evidence type="ECO:0008006" key="9">
    <source>
        <dbReference type="Google" id="ProtNLM"/>
    </source>
</evidence>
<dbReference type="Proteomes" id="UP000002866">
    <property type="component" value="Chromosome 2"/>
</dbReference>
<dbReference type="RefSeq" id="XP_004178570.1">
    <property type="nucleotide sequence ID" value="XM_004178522.1"/>
</dbReference>
<keyword evidence="8" id="KW-1185">Reference proteome</keyword>
<dbReference type="GO" id="GO:0030627">
    <property type="term" value="F:pre-mRNA 5'-splice site binding"/>
    <property type="evidence" value="ECO:0007669"/>
    <property type="project" value="EnsemblFungi"/>
</dbReference>
<dbReference type="SMART" id="SM00386">
    <property type="entry name" value="HAT"/>
    <property type="match status" value="4"/>
</dbReference>
<dbReference type="KEGG" id="tbl:TBLA_0B02090"/>
<dbReference type="Pfam" id="PF23241">
    <property type="entry name" value="HAT_PRP39_C"/>
    <property type="match status" value="1"/>
</dbReference>
<evidence type="ECO:0000256" key="4">
    <source>
        <dbReference type="ARBA" id="ARBA00023187"/>
    </source>
</evidence>
<dbReference type="Pfam" id="PF23240">
    <property type="entry name" value="HAT_PRP39_N"/>
    <property type="match status" value="1"/>
</dbReference>
<dbReference type="InterPro" id="IPR003107">
    <property type="entry name" value="HAT"/>
</dbReference>
<accession>I2GY49</accession>
<evidence type="ECO:0000313" key="8">
    <source>
        <dbReference type="Proteomes" id="UP000002866"/>
    </source>
</evidence>
<protein>
    <recommendedName>
        <fullName evidence="9">Suppressor of forked domain-containing protein</fullName>
    </recommendedName>
</protein>
<keyword evidence="2" id="KW-0507">mRNA processing</keyword>
<evidence type="ECO:0000256" key="3">
    <source>
        <dbReference type="ARBA" id="ARBA00022737"/>
    </source>
</evidence>
<dbReference type="GeneID" id="14494650"/>
<dbReference type="OMA" id="SLELWCD"/>
<dbReference type="PANTHER" id="PTHR17204">
    <property type="entry name" value="PRE-MRNA PROCESSING PROTEIN PRP39-RELATED"/>
    <property type="match status" value="1"/>
</dbReference>
<gene>
    <name evidence="7" type="primary">TBLA0B02090</name>
    <name evidence="7" type="ORF">TBLA_0B02090</name>
</gene>
<dbReference type="InterPro" id="IPR011990">
    <property type="entry name" value="TPR-like_helical_dom_sf"/>
</dbReference>
<keyword evidence="5" id="KW-0539">Nucleus</keyword>
<evidence type="ECO:0000313" key="7">
    <source>
        <dbReference type="EMBL" id="CCH59051.1"/>
    </source>
</evidence>
<dbReference type="GO" id="GO:0071004">
    <property type="term" value="C:U2-type prespliceosome"/>
    <property type="evidence" value="ECO:0007669"/>
    <property type="project" value="EnsemblFungi"/>
</dbReference>
<proteinExistence type="inferred from homology"/>
<dbReference type="InParanoid" id="I2GY49"/>
<dbReference type="STRING" id="1071380.I2GY49"/>
<dbReference type="EMBL" id="HE806317">
    <property type="protein sequence ID" value="CCH59051.1"/>
    <property type="molecule type" value="Genomic_DNA"/>
</dbReference>
<evidence type="ECO:0000256" key="2">
    <source>
        <dbReference type="ARBA" id="ARBA00022664"/>
    </source>
</evidence>
<comment type="similarity">
    <text evidence="6">Belongs to the PRP39 family.</text>
</comment>
<evidence type="ECO:0000256" key="1">
    <source>
        <dbReference type="ARBA" id="ARBA00004123"/>
    </source>
</evidence>
<organism evidence="7 8">
    <name type="scientific">Henningerozyma blattae (strain ATCC 34711 / CBS 6284 / DSM 70876 / NBRC 10599 / NRRL Y-10934 / UCD 77-7)</name>
    <name type="common">Yeast</name>
    <name type="synonym">Tetrapisispora blattae</name>
    <dbReference type="NCBI Taxonomy" id="1071380"/>
    <lineage>
        <taxon>Eukaryota</taxon>
        <taxon>Fungi</taxon>
        <taxon>Dikarya</taxon>
        <taxon>Ascomycota</taxon>
        <taxon>Saccharomycotina</taxon>
        <taxon>Saccharomycetes</taxon>
        <taxon>Saccharomycetales</taxon>
        <taxon>Saccharomycetaceae</taxon>
        <taxon>Henningerozyma</taxon>
    </lineage>
</organism>
<comment type="subcellular location">
    <subcellularLocation>
        <location evidence="1">Nucleus</location>
    </subcellularLocation>
</comment>
<dbReference type="OrthoDB" id="10265668at2759"/>
<keyword evidence="3" id="KW-0677">Repeat</keyword>
<evidence type="ECO:0000256" key="6">
    <source>
        <dbReference type="ARBA" id="ARBA00038019"/>
    </source>
</evidence>
<dbReference type="AlphaFoldDB" id="I2GY49"/>
<dbReference type="GO" id="GO:0000395">
    <property type="term" value="P:mRNA 5'-splice site recognition"/>
    <property type="evidence" value="ECO:0007669"/>
    <property type="project" value="EnsemblFungi"/>
</dbReference>
<dbReference type="PANTHER" id="PTHR17204:SF5">
    <property type="entry name" value="PRE-MRNA-PROCESSING FACTOR 39"/>
    <property type="match status" value="1"/>
</dbReference>
<dbReference type="InterPro" id="IPR059164">
    <property type="entry name" value="HAT_PRP39_C"/>
</dbReference>
<dbReference type="Gene3D" id="1.25.40.10">
    <property type="entry name" value="Tetratricopeptide repeat domain"/>
    <property type="match status" value="2"/>
</dbReference>
<dbReference type="GO" id="GO:0000243">
    <property type="term" value="C:commitment complex"/>
    <property type="evidence" value="ECO:0007669"/>
    <property type="project" value="EnsemblFungi"/>
</dbReference>
<dbReference type="HOGENOM" id="CLU_024449_0_0_1"/>
<keyword evidence="4" id="KW-0508">mRNA splicing</keyword>
<reference evidence="7 8" key="1">
    <citation type="journal article" date="2011" name="Proc. Natl. Acad. Sci. U.S.A.">
        <title>Evolutionary erosion of yeast sex chromosomes by mating-type switching accidents.</title>
        <authorList>
            <person name="Gordon J.L."/>
            <person name="Armisen D."/>
            <person name="Proux-Wera E."/>
            <person name="Oheigeartaigh S.S."/>
            <person name="Byrne K.P."/>
            <person name="Wolfe K.H."/>
        </authorList>
    </citation>
    <scope>NUCLEOTIDE SEQUENCE [LARGE SCALE GENOMIC DNA]</scope>
    <source>
        <strain evidence="8">ATCC 34711 / CBS 6284 / DSM 70876 / NBRC 10599 / NRRL Y-10934 / UCD 77-7</strain>
    </source>
</reference>
<dbReference type="eggNOG" id="KOG1258">
    <property type="taxonomic scope" value="Eukaryota"/>
</dbReference>